<dbReference type="Pfam" id="PF00239">
    <property type="entry name" value="Resolvase"/>
    <property type="match status" value="1"/>
</dbReference>
<dbReference type="PROSITE" id="PS51736">
    <property type="entry name" value="RECOMBINASES_3"/>
    <property type="match status" value="1"/>
</dbReference>
<proteinExistence type="predicted"/>
<evidence type="ECO:0000313" key="5">
    <source>
        <dbReference type="Proteomes" id="UP000466619"/>
    </source>
</evidence>
<protein>
    <recommendedName>
        <fullName evidence="1">Resolvase/invertase-type recombinase catalytic domain-containing protein</fullName>
    </recommendedName>
</protein>
<evidence type="ECO:0000259" key="1">
    <source>
        <dbReference type="PROSITE" id="PS51736"/>
    </source>
</evidence>
<sequence>MQIIAAMAEFKQDLLIERTHSGIARAKAAGKHMGRRSVLNEEQQRVVIEHLKVGSSVSANVHVHHVHILLWL</sequence>
<dbReference type="Proteomes" id="UP000250919">
    <property type="component" value="Unassembled WGS sequence"/>
</dbReference>
<reference evidence="2 5" key="3">
    <citation type="submission" date="2019-12" db="EMBL/GenBank/DDBJ databases">
        <title>Engineering Photorhabdus to improve their lethality against agricultural pests.</title>
        <authorList>
            <person name="Machado R.A.R."/>
        </authorList>
    </citation>
    <scope>NUCLEOTIDE SEQUENCE [LARGE SCALE GENOMIC DNA]</scope>
    <source>
        <strain evidence="2 5">M-CN4</strain>
    </source>
</reference>
<name>A0A329X1A7_9GAMM</name>
<dbReference type="AlphaFoldDB" id="A0A329X1A7"/>
<accession>A0A329X1A7</accession>
<dbReference type="Proteomes" id="UP000466619">
    <property type="component" value="Unassembled WGS sequence"/>
</dbReference>
<feature type="domain" description="Resolvase/invertase-type recombinase catalytic" evidence="1">
    <location>
        <begin position="1"/>
        <end position="30"/>
    </location>
</feature>
<organism evidence="3 4">
    <name type="scientific">Photorhabdus bodei</name>
    <dbReference type="NCBI Taxonomy" id="2029681"/>
    <lineage>
        <taxon>Bacteria</taxon>
        <taxon>Pseudomonadati</taxon>
        <taxon>Pseudomonadota</taxon>
        <taxon>Gammaproteobacteria</taxon>
        <taxon>Enterobacterales</taxon>
        <taxon>Morganellaceae</taxon>
        <taxon>Photorhabdus</taxon>
    </lineage>
</organism>
<reference evidence="3 4" key="2">
    <citation type="journal article" date="2018" name="Int. J. Syst. Evol. Microbiol.">
        <title>Whole-genome-based revisit of Photorhabdus phylogeny: proposal for the elevation of most Photorhabdus subspecies to the species level and description of one novel species Photorhabdus bodei sp. nov., and one novel subspecies Photorhabdus laumondii subsp. clarkei subsp. nov.</title>
        <authorList>
            <person name="Machado R.A.R."/>
            <person name="Wuthrich D."/>
            <person name="Kuhnert P."/>
            <person name="Arce C.C.M."/>
            <person name="Thonen L."/>
            <person name="Ruiz C."/>
            <person name="Zhang X."/>
            <person name="Robert C.A.M."/>
            <person name="Karimi J."/>
            <person name="Kamali S."/>
            <person name="Ma J."/>
            <person name="Bruggmann R."/>
            <person name="Erb M."/>
        </authorList>
    </citation>
    <scope>NUCLEOTIDE SEQUENCE [LARGE SCALE GENOMIC DNA]</scope>
    <source>
        <strain evidence="3 4">LJ24-63</strain>
    </source>
</reference>
<dbReference type="GO" id="GO:0003677">
    <property type="term" value="F:DNA binding"/>
    <property type="evidence" value="ECO:0007669"/>
    <property type="project" value="InterPro"/>
</dbReference>
<dbReference type="EMBL" id="WSFC01000023">
    <property type="protein sequence ID" value="NDL03935.1"/>
    <property type="molecule type" value="Genomic_DNA"/>
</dbReference>
<evidence type="ECO:0000313" key="2">
    <source>
        <dbReference type="EMBL" id="NDL03935.1"/>
    </source>
</evidence>
<keyword evidence="5" id="KW-1185">Reference proteome</keyword>
<dbReference type="EMBL" id="NSCM01000027">
    <property type="protein sequence ID" value="RAX10704.1"/>
    <property type="molecule type" value="Genomic_DNA"/>
</dbReference>
<dbReference type="InterPro" id="IPR006119">
    <property type="entry name" value="Resolv_N"/>
</dbReference>
<gene>
    <name evidence="3" type="ORF">CKY02_14560</name>
    <name evidence="2" type="ORF">GPY48_12095</name>
</gene>
<dbReference type="InterPro" id="IPR036162">
    <property type="entry name" value="Resolvase-like_N_sf"/>
</dbReference>
<dbReference type="GO" id="GO:0000150">
    <property type="term" value="F:DNA strand exchange activity"/>
    <property type="evidence" value="ECO:0007669"/>
    <property type="project" value="InterPro"/>
</dbReference>
<reference evidence="3" key="1">
    <citation type="submission" date="2017-08" db="EMBL/GenBank/DDBJ databases">
        <authorList>
            <person name="de Groot N.N."/>
        </authorList>
    </citation>
    <scope>NUCLEOTIDE SEQUENCE</scope>
    <source>
        <strain evidence="3">LJ24-63</strain>
    </source>
</reference>
<evidence type="ECO:0000313" key="3">
    <source>
        <dbReference type="EMBL" id="RAX10704.1"/>
    </source>
</evidence>
<comment type="caution">
    <text evidence="3">The sequence shown here is derived from an EMBL/GenBank/DDBJ whole genome shotgun (WGS) entry which is preliminary data.</text>
</comment>
<evidence type="ECO:0000313" key="4">
    <source>
        <dbReference type="Proteomes" id="UP000250919"/>
    </source>
</evidence>
<dbReference type="SUPFAM" id="SSF53041">
    <property type="entry name" value="Resolvase-like"/>
    <property type="match status" value="1"/>
</dbReference>